<reference evidence="2" key="2">
    <citation type="submission" date="2020-09" db="EMBL/GenBank/DDBJ databases">
        <authorList>
            <person name="Sun Q."/>
            <person name="Ohkuma M."/>
        </authorList>
    </citation>
    <scope>NUCLEOTIDE SEQUENCE</scope>
    <source>
        <strain evidence="2">JCM 4391</strain>
    </source>
</reference>
<name>A0A918I1W5_9ACTN</name>
<dbReference type="AlphaFoldDB" id="A0A918I1W5"/>
<keyword evidence="3" id="KW-1185">Reference proteome</keyword>
<accession>A0A918I1W5</accession>
<comment type="caution">
    <text evidence="2">The sequence shown here is derived from an EMBL/GenBank/DDBJ whole genome shotgun (WGS) entry which is preliminary data.</text>
</comment>
<gene>
    <name evidence="2" type="ORF">GCM10010274_51920</name>
</gene>
<dbReference type="EMBL" id="BMTP01000015">
    <property type="protein sequence ID" value="GGU56661.1"/>
    <property type="molecule type" value="Genomic_DNA"/>
</dbReference>
<feature type="region of interest" description="Disordered" evidence="1">
    <location>
        <begin position="97"/>
        <end position="152"/>
    </location>
</feature>
<dbReference type="Proteomes" id="UP000636661">
    <property type="component" value="Unassembled WGS sequence"/>
</dbReference>
<reference evidence="2" key="1">
    <citation type="journal article" date="2014" name="Int. J. Syst. Evol. Microbiol.">
        <title>Complete genome sequence of Corynebacterium casei LMG S-19264T (=DSM 44701T), isolated from a smear-ripened cheese.</title>
        <authorList>
            <consortium name="US DOE Joint Genome Institute (JGI-PGF)"/>
            <person name="Walter F."/>
            <person name="Albersmeier A."/>
            <person name="Kalinowski J."/>
            <person name="Ruckert C."/>
        </authorList>
    </citation>
    <scope>NUCLEOTIDE SEQUENCE</scope>
    <source>
        <strain evidence="2">JCM 4391</strain>
    </source>
</reference>
<evidence type="ECO:0000313" key="2">
    <source>
        <dbReference type="EMBL" id="GGU56661.1"/>
    </source>
</evidence>
<proteinExistence type="predicted"/>
<organism evidence="2 3">
    <name type="scientific">Streptomyces lavendofoliae</name>
    <dbReference type="NCBI Taxonomy" id="67314"/>
    <lineage>
        <taxon>Bacteria</taxon>
        <taxon>Bacillati</taxon>
        <taxon>Actinomycetota</taxon>
        <taxon>Actinomycetes</taxon>
        <taxon>Kitasatosporales</taxon>
        <taxon>Streptomycetaceae</taxon>
        <taxon>Streptomyces</taxon>
    </lineage>
</organism>
<feature type="compositionally biased region" description="Basic residues" evidence="1">
    <location>
        <begin position="136"/>
        <end position="152"/>
    </location>
</feature>
<evidence type="ECO:0000313" key="3">
    <source>
        <dbReference type="Proteomes" id="UP000636661"/>
    </source>
</evidence>
<protein>
    <submittedName>
        <fullName evidence="2">Uncharacterized protein</fullName>
    </submittedName>
</protein>
<evidence type="ECO:0000256" key="1">
    <source>
        <dbReference type="SAM" id="MobiDB-lite"/>
    </source>
</evidence>
<sequence>MEPYWAEKAAHQLAADGVRVEITPRLREAMAEEWTWARYPMPWCTRSEIREVSEAAQKIYDDIRHGQLLIHAHAEDGHTTVAVGTYLGSGKSAYLHGENQSAAGRRHLRLARPGPGRLREGPRRRHAARPGTADRHRTRRRPSPNVPTHRRT</sequence>